<dbReference type="InterPro" id="IPR011620">
    <property type="entry name" value="Sig_transdc_His_kinase_LytS_TM"/>
</dbReference>
<keyword evidence="6" id="KW-0418">Kinase</keyword>
<evidence type="ECO:0000256" key="5">
    <source>
        <dbReference type="ARBA" id="ARBA00022741"/>
    </source>
</evidence>
<evidence type="ECO:0000256" key="7">
    <source>
        <dbReference type="ARBA" id="ARBA00022840"/>
    </source>
</evidence>
<feature type="region of interest" description="Disordered" evidence="11">
    <location>
        <begin position="387"/>
        <end position="408"/>
    </location>
</feature>
<accession>A0A5C6X0B6</accession>
<dbReference type="PANTHER" id="PTHR34220">
    <property type="entry name" value="SENSOR HISTIDINE KINASE YPDA"/>
    <property type="match status" value="1"/>
</dbReference>
<feature type="transmembrane region" description="Helical" evidence="12">
    <location>
        <begin position="80"/>
        <end position="98"/>
    </location>
</feature>
<dbReference type="Pfam" id="PF02518">
    <property type="entry name" value="HATPase_c"/>
    <property type="match status" value="1"/>
</dbReference>
<dbReference type="InterPro" id="IPR050640">
    <property type="entry name" value="Bact_2-comp_sensor_kinase"/>
</dbReference>
<reference evidence="16 17" key="1">
    <citation type="submission" date="2019-08" db="EMBL/GenBank/DDBJ databases">
        <title>Bradymonadales sp. TMQ4.</title>
        <authorList>
            <person name="Liang Q."/>
        </authorList>
    </citation>
    <scope>NUCLEOTIDE SEQUENCE [LARGE SCALE GENOMIC DNA]</scope>
    <source>
        <strain evidence="16 17">TMQ4</strain>
    </source>
</reference>
<feature type="transmembrane region" description="Helical" evidence="12">
    <location>
        <begin position="173"/>
        <end position="193"/>
    </location>
</feature>
<evidence type="ECO:0000259" key="14">
    <source>
        <dbReference type="Pfam" id="PF06580"/>
    </source>
</evidence>
<feature type="domain" description="Histidine kinase/HSP90-like ATPase" evidence="13">
    <location>
        <begin position="350"/>
        <end position="451"/>
    </location>
</feature>
<dbReference type="SUPFAM" id="SSF55874">
    <property type="entry name" value="ATPase domain of HSP90 chaperone/DNA topoisomerase II/histidine kinase"/>
    <property type="match status" value="1"/>
</dbReference>
<dbReference type="GO" id="GO:0071555">
    <property type="term" value="P:cell wall organization"/>
    <property type="evidence" value="ECO:0007669"/>
    <property type="project" value="InterPro"/>
</dbReference>
<dbReference type="InterPro" id="IPR010559">
    <property type="entry name" value="Sig_transdc_His_kin_internal"/>
</dbReference>
<evidence type="ECO:0000256" key="2">
    <source>
        <dbReference type="ARBA" id="ARBA00022475"/>
    </source>
</evidence>
<gene>
    <name evidence="16" type="ORF">FRC98_20325</name>
</gene>
<evidence type="ECO:0000256" key="9">
    <source>
        <dbReference type="ARBA" id="ARBA00023012"/>
    </source>
</evidence>
<evidence type="ECO:0000259" key="15">
    <source>
        <dbReference type="Pfam" id="PF07694"/>
    </source>
</evidence>
<organism evidence="16 17">
    <name type="scientific">Lujinxingia vulgaris</name>
    <dbReference type="NCBI Taxonomy" id="2600176"/>
    <lineage>
        <taxon>Bacteria</taxon>
        <taxon>Deltaproteobacteria</taxon>
        <taxon>Bradymonadales</taxon>
        <taxon>Lujinxingiaceae</taxon>
        <taxon>Lujinxingia</taxon>
    </lineage>
</organism>
<keyword evidence="8 12" id="KW-1133">Transmembrane helix</keyword>
<dbReference type="Gene3D" id="3.30.565.10">
    <property type="entry name" value="Histidine kinase-like ATPase, C-terminal domain"/>
    <property type="match status" value="1"/>
</dbReference>
<evidence type="ECO:0000256" key="12">
    <source>
        <dbReference type="SAM" id="Phobius"/>
    </source>
</evidence>
<protein>
    <submittedName>
        <fullName evidence="16">Uncharacterized protein</fullName>
    </submittedName>
</protein>
<dbReference type="OrthoDB" id="2514702at2"/>
<dbReference type="Proteomes" id="UP000321412">
    <property type="component" value="Unassembled WGS sequence"/>
</dbReference>
<keyword evidence="17" id="KW-1185">Reference proteome</keyword>
<evidence type="ECO:0000313" key="17">
    <source>
        <dbReference type="Proteomes" id="UP000321412"/>
    </source>
</evidence>
<evidence type="ECO:0000256" key="4">
    <source>
        <dbReference type="ARBA" id="ARBA00022692"/>
    </source>
</evidence>
<keyword evidence="9" id="KW-0902">Two-component regulatory system</keyword>
<dbReference type="GO" id="GO:0000155">
    <property type="term" value="F:phosphorelay sensor kinase activity"/>
    <property type="evidence" value="ECO:0007669"/>
    <property type="project" value="InterPro"/>
</dbReference>
<dbReference type="Pfam" id="PF06580">
    <property type="entry name" value="His_kinase"/>
    <property type="match status" value="1"/>
</dbReference>
<evidence type="ECO:0000256" key="3">
    <source>
        <dbReference type="ARBA" id="ARBA00022679"/>
    </source>
</evidence>
<keyword evidence="2" id="KW-1003">Cell membrane</keyword>
<feature type="transmembrane region" description="Helical" evidence="12">
    <location>
        <begin position="110"/>
        <end position="137"/>
    </location>
</feature>
<evidence type="ECO:0000259" key="13">
    <source>
        <dbReference type="Pfam" id="PF02518"/>
    </source>
</evidence>
<keyword evidence="10 12" id="KW-0472">Membrane</keyword>
<keyword evidence="5" id="KW-0547">Nucleotide-binding</keyword>
<dbReference type="InterPro" id="IPR003594">
    <property type="entry name" value="HATPase_dom"/>
</dbReference>
<dbReference type="AlphaFoldDB" id="A0A5C6X0B6"/>
<dbReference type="InterPro" id="IPR036890">
    <property type="entry name" value="HATPase_C_sf"/>
</dbReference>
<feature type="domain" description="Signal transduction histidine kinase 5TM receptor LytS transmembrane region" evidence="15">
    <location>
        <begin position="74"/>
        <end position="228"/>
    </location>
</feature>
<evidence type="ECO:0000256" key="8">
    <source>
        <dbReference type="ARBA" id="ARBA00022989"/>
    </source>
</evidence>
<keyword evidence="3" id="KW-0808">Transferase</keyword>
<feature type="domain" description="Signal transduction histidine kinase internal region" evidence="14">
    <location>
        <begin position="250"/>
        <end position="326"/>
    </location>
</feature>
<comment type="caution">
    <text evidence="16">The sequence shown here is derived from an EMBL/GenBank/DDBJ whole genome shotgun (WGS) entry which is preliminary data.</text>
</comment>
<keyword evidence="7" id="KW-0067">ATP-binding</keyword>
<dbReference type="PANTHER" id="PTHR34220:SF7">
    <property type="entry name" value="SENSOR HISTIDINE KINASE YPDA"/>
    <property type="match status" value="1"/>
</dbReference>
<evidence type="ECO:0000313" key="16">
    <source>
        <dbReference type="EMBL" id="TXD33578.1"/>
    </source>
</evidence>
<comment type="subcellular location">
    <subcellularLocation>
        <location evidence="1">Cell membrane</location>
        <topology evidence="1">Multi-pass membrane protein</topology>
    </subcellularLocation>
</comment>
<proteinExistence type="predicted"/>
<dbReference type="GO" id="GO:0005524">
    <property type="term" value="F:ATP binding"/>
    <property type="evidence" value="ECO:0007669"/>
    <property type="project" value="UniProtKB-KW"/>
</dbReference>
<keyword evidence="4 12" id="KW-0812">Transmembrane</keyword>
<sequence>MPTARGNPLRWGVASRVSCPVFSPPGCDRPDVVMEALHLVLNLLEKVSVLVALALTLMLLRPAEVWLSQRGAEASVRRRLLLVLLLSGLAIWGSFLGFEIDGMQFNIRSVGVILAGYLGGVWVGLAVGAAAGVFYAMEVPSHFFGLVFAASLLEGALAGLWSRRFGTAMASVALGAIAIQAVHHAGLGAILSWVDTATATFHVERIPLHSAKIAANAVGILLFMGMLSLVRELEHARRDATTSRAIARDARLEALQYQLKPHFLFNLLNTLSYLIRTDAPRARELTLDLAEFLRYTLANDADQTTLDEELEQLRRYVDLERARFGEGLHFEIDEGNALEVLDEVRVPPLIVQPLVENAFRHAARQGRVHVRVELEADPTHLHIRVLDDGHSPPASPWRPTPAEHTRASRRGVGLTNVFERLSRFYNGLASLSLQRRDDAEGTVATITIPRDAAPPRKGLGDHVRKKLREVIES</sequence>
<name>A0A5C6X0B6_9DELT</name>
<evidence type="ECO:0000256" key="11">
    <source>
        <dbReference type="SAM" id="MobiDB-lite"/>
    </source>
</evidence>
<feature type="transmembrane region" description="Helical" evidence="12">
    <location>
        <begin position="143"/>
        <end position="161"/>
    </location>
</feature>
<evidence type="ECO:0000256" key="6">
    <source>
        <dbReference type="ARBA" id="ARBA00022777"/>
    </source>
</evidence>
<evidence type="ECO:0000256" key="10">
    <source>
        <dbReference type="ARBA" id="ARBA00023136"/>
    </source>
</evidence>
<evidence type="ECO:0000256" key="1">
    <source>
        <dbReference type="ARBA" id="ARBA00004651"/>
    </source>
</evidence>
<feature type="transmembrane region" description="Helical" evidence="12">
    <location>
        <begin position="213"/>
        <end position="230"/>
    </location>
</feature>
<dbReference type="Pfam" id="PF07694">
    <property type="entry name" value="5TM-5TMR_LYT"/>
    <property type="match status" value="1"/>
</dbReference>
<dbReference type="Gene3D" id="1.10.1760.20">
    <property type="match status" value="1"/>
</dbReference>
<dbReference type="EMBL" id="VOSM01000020">
    <property type="protein sequence ID" value="TXD33578.1"/>
    <property type="molecule type" value="Genomic_DNA"/>
</dbReference>
<dbReference type="GO" id="GO:0005886">
    <property type="term" value="C:plasma membrane"/>
    <property type="evidence" value="ECO:0007669"/>
    <property type="project" value="UniProtKB-SubCell"/>
</dbReference>